<feature type="region of interest" description="Disordered" evidence="1">
    <location>
        <begin position="1"/>
        <end position="34"/>
    </location>
</feature>
<organism evidence="3 4">
    <name type="scientific">Isoptericola halotolerans</name>
    <dbReference type="NCBI Taxonomy" id="300560"/>
    <lineage>
        <taxon>Bacteria</taxon>
        <taxon>Bacillati</taxon>
        <taxon>Actinomycetota</taxon>
        <taxon>Actinomycetes</taxon>
        <taxon>Micrococcales</taxon>
        <taxon>Promicromonosporaceae</taxon>
        <taxon>Isoptericola</taxon>
    </lineage>
</organism>
<evidence type="ECO:0008006" key="5">
    <source>
        <dbReference type="Google" id="ProtNLM"/>
    </source>
</evidence>
<name>A0ABX2A492_9MICO</name>
<evidence type="ECO:0000313" key="4">
    <source>
        <dbReference type="Proteomes" id="UP000757540"/>
    </source>
</evidence>
<feature type="transmembrane region" description="Helical" evidence="2">
    <location>
        <begin position="41"/>
        <end position="66"/>
    </location>
</feature>
<proteinExistence type="predicted"/>
<evidence type="ECO:0000313" key="3">
    <source>
        <dbReference type="EMBL" id="NOV96725.1"/>
    </source>
</evidence>
<keyword evidence="2" id="KW-0472">Membrane</keyword>
<evidence type="ECO:0000256" key="1">
    <source>
        <dbReference type="SAM" id="MobiDB-lite"/>
    </source>
</evidence>
<feature type="transmembrane region" description="Helical" evidence="2">
    <location>
        <begin position="78"/>
        <end position="100"/>
    </location>
</feature>
<dbReference type="EMBL" id="JABEZU010000001">
    <property type="protein sequence ID" value="NOV96725.1"/>
    <property type="molecule type" value="Genomic_DNA"/>
</dbReference>
<comment type="caution">
    <text evidence="3">The sequence shown here is derived from an EMBL/GenBank/DDBJ whole genome shotgun (WGS) entry which is preliminary data.</text>
</comment>
<sequence>MTTPDPNTPQQQPTPPPGGYPAGPPAPAYGQPPVENPGKTLGIVGLVLGFLGPLSLVGLILSIVGLRKSKKVGQPNGIAIAGIIVSSLVLIGVIIGSIALGLGLAHVVEVCNDLGPGTHVQNGVTYTCG</sequence>
<gene>
    <name evidence="3" type="ORF">HDG69_001278</name>
</gene>
<protein>
    <recommendedName>
        <fullName evidence="5">DUF4190 domain-containing protein</fullName>
    </recommendedName>
</protein>
<reference evidence="3 4" key="1">
    <citation type="submission" date="2020-05" db="EMBL/GenBank/DDBJ databases">
        <title>Genomic Encyclopedia of Type Strains, Phase III (KMG-III): the genomes of soil and plant-associated and newly described type strains.</title>
        <authorList>
            <person name="Whitman W."/>
        </authorList>
    </citation>
    <scope>NUCLEOTIDE SEQUENCE [LARGE SCALE GENOMIC DNA]</scope>
    <source>
        <strain evidence="3 4">KCTC 19046</strain>
    </source>
</reference>
<dbReference type="RefSeq" id="WP_171782867.1">
    <property type="nucleotide sequence ID" value="NZ_BAAAML010000002.1"/>
</dbReference>
<feature type="compositionally biased region" description="Pro residues" evidence="1">
    <location>
        <begin position="12"/>
        <end position="27"/>
    </location>
</feature>
<keyword evidence="4" id="KW-1185">Reference proteome</keyword>
<accession>A0ABX2A492</accession>
<dbReference type="Proteomes" id="UP000757540">
    <property type="component" value="Unassembled WGS sequence"/>
</dbReference>
<evidence type="ECO:0000256" key="2">
    <source>
        <dbReference type="SAM" id="Phobius"/>
    </source>
</evidence>
<keyword evidence="2" id="KW-0812">Transmembrane</keyword>
<feature type="compositionally biased region" description="Low complexity" evidence="1">
    <location>
        <begin position="1"/>
        <end position="11"/>
    </location>
</feature>
<keyword evidence="2" id="KW-1133">Transmembrane helix</keyword>